<dbReference type="AlphaFoldDB" id="A0A422LV50"/>
<evidence type="ECO:0000256" key="5">
    <source>
        <dbReference type="ARBA" id="ARBA00022989"/>
    </source>
</evidence>
<keyword evidence="3 8" id="KW-0132">Cell division</keyword>
<feature type="transmembrane region" description="Helical" evidence="8">
    <location>
        <begin position="56"/>
        <end position="78"/>
    </location>
</feature>
<dbReference type="InterPro" id="IPR005548">
    <property type="entry name" value="Cell_div_FtsQ/DivIB_C"/>
</dbReference>
<keyword evidence="4 8" id="KW-0812">Transmembrane</keyword>
<keyword evidence="7 8" id="KW-0131">Cell cycle</keyword>
<evidence type="ECO:0000256" key="9">
    <source>
        <dbReference type="SAM" id="MobiDB-lite"/>
    </source>
</evidence>
<comment type="function">
    <text evidence="8">Cell division protein that may be involved in stabilizing or promoting the assembly of the division complex.</text>
</comment>
<evidence type="ECO:0000313" key="10">
    <source>
        <dbReference type="EMBL" id="RND83098.1"/>
    </source>
</evidence>
<dbReference type="InterPro" id="IPR013685">
    <property type="entry name" value="POTRA_FtsQ_type"/>
</dbReference>
<evidence type="ECO:0000313" key="11">
    <source>
        <dbReference type="Proteomes" id="UP000284716"/>
    </source>
</evidence>
<sequence length="287" mass="32553">MITLAWPRKKKPQPDPLTPWQQYQARQQQTPRHDRRQKPKLNVDLPKVQNLRRRKLVRNLTLILLPLLILLGVFGYFASPLSKVGLVSVQGVRTVPDQQVINATKLSDDDLMLSVILHKKAIAQRVQDSLPEIKQASLTFTGLNHIVIKTSEYETIGYVYQKHTYHKILITGKVLKNGTQTPVDTYPVFSGFTAKELPQMISLLQQFPKAIQRDISEIDASRGDANPYQISMNMNDGYRVIADSRTIANKIKYYPAIVSQVKKKGVIDLEVGAFWQAYSSAEKSSND</sequence>
<gene>
    <name evidence="8" type="primary">divIB</name>
    <name evidence="10" type="ORF">FAM18157_00758</name>
</gene>
<comment type="subcellular location">
    <subcellularLocation>
        <location evidence="8">Cell membrane</location>
        <topology evidence="8">Single-pass type II membrane protein</topology>
    </subcellularLocation>
    <subcellularLocation>
        <location evidence="1">Membrane</location>
    </subcellularLocation>
    <text evidence="8">Localizes to the division septum.</text>
</comment>
<dbReference type="GO" id="GO:0043093">
    <property type="term" value="P:FtsZ-dependent cytokinesis"/>
    <property type="evidence" value="ECO:0007669"/>
    <property type="project" value="UniProtKB-UniRule"/>
</dbReference>
<dbReference type="Pfam" id="PF08478">
    <property type="entry name" value="POTRA_1"/>
    <property type="match status" value="1"/>
</dbReference>
<dbReference type="GO" id="GO:0032153">
    <property type="term" value="C:cell division site"/>
    <property type="evidence" value="ECO:0007669"/>
    <property type="project" value="UniProtKB-UniRule"/>
</dbReference>
<name>A0A422LV50_LACPA</name>
<dbReference type="Pfam" id="PF03799">
    <property type="entry name" value="FtsQ_DivIB_C"/>
    <property type="match status" value="1"/>
</dbReference>
<comment type="similarity">
    <text evidence="8">Belongs to the FtsQ/DivIB family. DivIB subfamily.</text>
</comment>
<keyword evidence="6 8" id="KW-0472">Membrane</keyword>
<evidence type="ECO:0000256" key="2">
    <source>
        <dbReference type="ARBA" id="ARBA00022475"/>
    </source>
</evidence>
<dbReference type="PANTHER" id="PTHR37820:SF1">
    <property type="entry name" value="CELL DIVISION PROTEIN FTSQ"/>
    <property type="match status" value="1"/>
</dbReference>
<dbReference type="Proteomes" id="UP000284716">
    <property type="component" value="Unassembled WGS sequence"/>
</dbReference>
<evidence type="ECO:0000256" key="8">
    <source>
        <dbReference type="HAMAP-Rule" id="MF_00912"/>
    </source>
</evidence>
<dbReference type="PROSITE" id="PS51779">
    <property type="entry name" value="POTRA"/>
    <property type="match status" value="1"/>
</dbReference>
<evidence type="ECO:0000256" key="7">
    <source>
        <dbReference type="ARBA" id="ARBA00023306"/>
    </source>
</evidence>
<dbReference type="PANTHER" id="PTHR37820">
    <property type="entry name" value="CELL DIVISION PROTEIN DIVIB"/>
    <property type="match status" value="1"/>
</dbReference>
<dbReference type="InterPro" id="IPR050487">
    <property type="entry name" value="FtsQ_DivIB"/>
</dbReference>
<reference evidence="10 11" key="1">
    <citation type="journal article" date="2018" name="Front. Microbiol.">
        <title>Conversion of Methionine to Cysteine in Lactobacillus paracasei Depends on the Highly Mobile cysK-ctl-cysE Gene Cluster.</title>
        <authorList>
            <person name="Wuthrich D."/>
            <person name="Irmler S."/>
            <person name="Berthoud H."/>
            <person name="Guggenbuhl B."/>
            <person name="Eugster E."/>
            <person name="Bruggmann R."/>
        </authorList>
    </citation>
    <scope>NUCLEOTIDE SEQUENCE [LARGE SCALE GENOMIC DNA]</scope>
    <source>
        <strain evidence="10 11">FAM18157</strain>
    </source>
</reference>
<keyword evidence="2 8" id="KW-1003">Cell membrane</keyword>
<comment type="caution">
    <text evidence="10">The sequence shown here is derived from an EMBL/GenBank/DDBJ whole genome shotgun (WGS) entry which is preliminary data.</text>
</comment>
<dbReference type="InterPro" id="IPR034746">
    <property type="entry name" value="POTRA"/>
</dbReference>
<dbReference type="EMBL" id="LKFS01000032">
    <property type="protein sequence ID" value="RND83098.1"/>
    <property type="molecule type" value="Genomic_DNA"/>
</dbReference>
<dbReference type="Gene3D" id="3.40.50.10960">
    <property type="match status" value="1"/>
</dbReference>
<evidence type="ECO:0000256" key="1">
    <source>
        <dbReference type="ARBA" id="ARBA00004370"/>
    </source>
</evidence>
<organism evidence="10 11">
    <name type="scientific">Lacticaseibacillus paracasei</name>
    <name type="common">Lactobacillus paracasei</name>
    <dbReference type="NCBI Taxonomy" id="1597"/>
    <lineage>
        <taxon>Bacteria</taxon>
        <taxon>Bacillati</taxon>
        <taxon>Bacillota</taxon>
        <taxon>Bacilli</taxon>
        <taxon>Lactobacillales</taxon>
        <taxon>Lactobacillaceae</taxon>
        <taxon>Lacticaseibacillus</taxon>
    </lineage>
</organism>
<dbReference type="GO" id="GO:0005886">
    <property type="term" value="C:plasma membrane"/>
    <property type="evidence" value="ECO:0007669"/>
    <property type="project" value="UniProtKB-SubCell"/>
</dbReference>
<dbReference type="InterPro" id="IPR026580">
    <property type="entry name" value="DivIB"/>
</dbReference>
<keyword evidence="5 8" id="KW-1133">Transmembrane helix</keyword>
<evidence type="ECO:0000256" key="3">
    <source>
        <dbReference type="ARBA" id="ARBA00022618"/>
    </source>
</evidence>
<proteinExistence type="inferred from homology"/>
<evidence type="ECO:0000256" key="6">
    <source>
        <dbReference type="ARBA" id="ARBA00023136"/>
    </source>
</evidence>
<dbReference type="HAMAP" id="MF_00912">
    <property type="entry name" value="DivIB"/>
    <property type="match status" value="1"/>
</dbReference>
<evidence type="ECO:0000256" key="4">
    <source>
        <dbReference type="ARBA" id="ARBA00022692"/>
    </source>
</evidence>
<protein>
    <recommendedName>
        <fullName evidence="8">Cell division protein DivIB</fullName>
    </recommendedName>
</protein>
<feature type="region of interest" description="Disordered" evidence="9">
    <location>
        <begin position="1"/>
        <end position="43"/>
    </location>
</feature>
<accession>A0A422LV50</accession>